<dbReference type="Gene3D" id="1.20.1300.10">
    <property type="entry name" value="Fumarate reductase/succinate dehydrogenase, transmembrane subunit"/>
    <property type="match status" value="1"/>
</dbReference>
<dbReference type="SUPFAM" id="SSF81343">
    <property type="entry name" value="Fumarate reductase respiratory complex transmembrane subunits"/>
    <property type="match status" value="1"/>
</dbReference>
<comment type="pathway">
    <text evidence="4">Carbohydrate metabolism; tricarboxylic acid cycle.</text>
</comment>
<dbReference type="InterPro" id="IPR014312">
    <property type="entry name" value="Succ_DH_anchor"/>
</dbReference>
<sequence length="126" mass="13312">MSLRSPLGQAKGLGSAKDGLHHWWAQRVTAVALIPLTIWFAFKVAVLSMADYTTVVDCIGTPWSAALIVSLVVAAFYHAALGMQVIYEDYIGAKAVRIAAIMGTNLLLFLLAAASIIAVVRIAVGG</sequence>
<accession>A0AB33Z1D5</accession>
<dbReference type="InterPro" id="IPR034804">
    <property type="entry name" value="SQR/QFR_C/D"/>
</dbReference>
<comment type="caution">
    <text evidence="16">The sequence shown here is derived from an EMBL/GenBank/DDBJ whole genome shotgun (WGS) entry which is preliminary data.</text>
</comment>
<proteinExistence type="predicted"/>
<evidence type="ECO:0000256" key="2">
    <source>
        <dbReference type="ARBA" id="ARBA00004050"/>
    </source>
</evidence>
<evidence type="ECO:0000313" key="16">
    <source>
        <dbReference type="EMBL" id="EPD12742.1"/>
    </source>
</evidence>
<evidence type="ECO:0000256" key="5">
    <source>
        <dbReference type="ARBA" id="ARBA00019425"/>
    </source>
</evidence>
<dbReference type="NCBIfam" id="TIGR02968">
    <property type="entry name" value="succ_dehyd_anc"/>
    <property type="match status" value="1"/>
</dbReference>
<keyword evidence="17" id="KW-1185">Reference proteome</keyword>
<evidence type="ECO:0000313" key="17">
    <source>
        <dbReference type="Proteomes" id="UP000015462"/>
    </source>
</evidence>
<keyword evidence="8" id="KW-0349">Heme</keyword>
<dbReference type="Pfam" id="PF01127">
    <property type="entry name" value="Sdh_cyt"/>
    <property type="match status" value="1"/>
</dbReference>
<evidence type="ECO:0000256" key="1">
    <source>
        <dbReference type="ARBA" id="ARBA00001971"/>
    </source>
</evidence>
<evidence type="ECO:0000256" key="10">
    <source>
        <dbReference type="ARBA" id="ARBA00022723"/>
    </source>
</evidence>
<dbReference type="GO" id="GO:0020037">
    <property type="term" value="F:heme binding"/>
    <property type="evidence" value="ECO:0007669"/>
    <property type="project" value="InterPro"/>
</dbReference>
<feature type="transmembrane region" description="Helical" evidence="15">
    <location>
        <begin position="98"/>
        <end position="124"/>
    </location>
</feature>
<keyword evidence="11" id="KW-0249">Electron transport</keyword>
<evidence type="ECO:0000256" key="13">
    <source>
        <dbReference type="ARBA" id="ARBA00023004"/>
    </source>
</evidence>
<evidence type="ECO:0000256" key="7">
    <source>
        <dbReference type="ARBA" id="ARBA00022532"/>
    </source>
</evidence>
<evidence type="ECO:0000256" key="8">
    <source>
        <dbReference type="ARBA" id="ARBA00022617"/>
    </source>
</evidence>
<keyword evidence="10" id="KW-0479">Metal-binding</keyword>
<dbReference type="InterPro" id="IPR000701">
    <property type="entry name" value="SuccDH_FuR_B_TM-su"/>
</dbReference>
<evidence type="ECO:0000256" key="11">
    <source>
        <dbReference type="ARBA" id="ARBA00022982"/>
    </source>
</evidence>
<organism evidence="16 17">
    <name type="scientific">Cycloclasticus pugetii</name>
    <dbReference type="NCBI Taxonomy" id="34068"/>
    <lineage>
        <taxon>Bacteria</taxon>
        <taxon>Pseudomonadati</taxon>
        <taxon>Pseudomonadota</taxon>
        <taxon>Gammaproteobacteria</taxon>
        <taxon>Thiotrichales</taxon>
        <taxon>Piscirickettsiaceae</taxon>
        <taxon>Cycloclasticus</taxon>
    </lineage>
</organism>
<protein>
    <recommendedName>
        <fullName evidence="5">Succinate dehydrogenase hydrophobic membrane anchor subunit</fullName>
    </recommendedName>
</protein>
<dbReference type="RefSeq" id="WP_015005873.1">
    <property type="nucleotide sequence ID" value="NZ_FQZJ01000004.1"/>
</dbReference>
<keyword evidence="13" id="KW-0408">Iron</keyword>
<evidence type="ECO:0000256" key="14">
    <source>
        <dbReference type="ARBA" id="ARBA00023136"/>
    </source>
</evidence>
<keyword evidence="6" id="KW-0813">Transport</keyword>
<dbReference type="Proteomes" id="UP000015462">
    <property type="component" value="Unassembled WGS sequence"/>
</dbReference>
<evidence type="ECO:0000256" key="3">
    <source>
        <dbReference type="ARBA" id="ARBA00004141"/>
    </source>
</evidence>
<dbReference type="GO" id="GO:0046872">
    <property type="term" value="F:metal ion binding"/>
    <property type="evidence" value="ECO:0007669"/>
    <property type="project" value="UniProtKB-KW"/>
</dbReference>
<comment type="cofactor">
    <cofactor evidence="1">
        <name>heme</name>
        <dbReference type="ChEBI" id="CHEBI:30413"/>
    </cofactor>
</comment>
<name>A0AB33Z1D5_9GAMM</name>
<comment type="subcellular location">
    <subcellularLocation>
        <location evidence="3">Membrane</location>
        <topology evidence="3">Multi-pass membrane protein</topology>
    </subcellularLocation>
</comment>
<evidence type="ECO:0000256" key="9">
    <source>
        <dbReference type="ARBA" id="ARBA00022692"/>
    </source>
</evidence>
<evidence type="ECO:0000256" key="12">
    <source>
        <dbReference type="ARBA" id="ARBA00022989"/>
    </source>
</evidence>
<dbReference type="EMBL" id="ASHL01000007">
    <property type="protein sequence ID" value="EPD12742.1"/>
    <property type="molecule type" value="Genomic_DNA"/>
</dbReference>
<evidence type="ECO:0000256" key="4">
    <source>
        <dbReference type="ARBA" id="ARBA00005163"/>
    </source>
</evidence>
<reference evidence="16 17" key="1">
    <citation type="journal article" date="2013" name="Genome Announc.">
        <title>Genome Sequence of the Pyrene- and Fluoranthene-Degrading Bacterium Cycloclasticus sp. Strain PY97M.</title>
        <authorList>
            <person name="Cui Z."/>
            <person name="Xu G."/>
            <person name="Li Q."/>
            <person name="Gao W."/>
            <person name="Zheng L."/>
        </authorList>
    </citation>
    <scope>NUCLEOTIDE SEQUENCE [LARGE SCALE GENOMIC DNA]</scope>
    <source>
        <strain evidence="16 17">PY97M</strain>
    </source>
</reference>
<feature type="transmembrane region" description="Helical" evidence="15">
    <location>
        <begin position="30"/>
        <end position="50"/>
    </location>
</feature>
<feature type="transmembrane region" description="Helical" evidence="15">
    <location>
        <begin position="62"/>
        <end position="86"/>
    </location>
</feature>
<keyword evidence="12 15" id="KW-1133">Transmembrane helix</keyword>
<keyword evidence="7" id="KW-0816">Tricarboxylic acid cycle</keyword>
<gene>
    <name evidence="16" type="ORF">L196_09054</name>
</gene>
<evidence type="ECO:0000256" key="6">
    <source>
        <dbReference type="ARBA" id="ARBA00022448"/>
    </source>
</evidence>
<comment type="function">
    <text evidence="2">Membrane-anchoring subunit of succinate dehydrogenase (SDH).</text>
</comment>
<dbReference type="GO" id="GO:0006099">
    <property type="term" value="P:tricarboxylic acid cycle"/>
    <property type="evidence" value="ECO:0007669"/>
    <property type="project" value="UniProtKB-KW"/>
</dbReference>
<dbReference type="CDD" id="cd03495">
    <property type="entry name" value="SQR_TypeC_SdhD_like"/>
    <property type="match status" value="1"/>
</dbReference>
<keyword evidence="14 15" id="KW-0472">Membrane</keyword>
<dbReference type="AlphaFoldDB" id="A0AB33Z1D5"/>
<keyword evidence="9 15" id="KW-0812">Transmembrane</keyword>
<dbReference type="GO" id="GO:0016020">
    <property type="term" value="C:membrane"/>
    <property type="evidence" value="ECO:0007669"/>
    <property type="project" value="UniProtKB-SubCell"/>
</dbReference>
<evidence type="ECO:0000256" key="15">
    <source>
        <dbReference type="SAM" id="Phobius"/>
    </source>
</evidence>